<comment type="function">
    <text evidence="7">Catalyzes the transfer of the diacylglyceryl group from phosphatidylglycerol to the sulfhydryl group of the N-terminal cysteine of a prolipoprotein, the first step in the formation of mature lipoproteins.</text>
</comment>
<keyword evidence="4 7" id="KW-0812">Transmembrane</keyword>
<evidence type="ECO:0000256" key="6">
    <source>
        <dbReference type="ARBA" id="ARBA00023136"/>
    </source>
</evidence>
<dbReference type="EC" id="2.5.1.145" evidence="7"/>
<name>A0A679JMU5_9HYPH</name>
<comment type="pathway">
    <text evidence="7">Protein modification; lipoprotein biosynthesis (diacylglyceryl transfer).</text>
</comment>
<feature type="transmembrane region" description="Helical" evidence="7">
    <location>
        <begin position="131"/>
        <end position="151"/>
    </location>
</feature>
<feature type="binding site" evidence="7">
    <location>
        <position position="149"/>
    </location>
    <ligand>
        <name>a 1,2-diacyl-sn-glycero-3-phospho-(1'-sn-glycerol)</name>
        <dbReference type="ChEBI" id="CHEBI:64716"/>
    </ligand>
</feature>
<comment type="similarity">
    <text evidence="1 7">Belongs to the Lgt family.</text>
</comment>
<dbReference type="GO" id="GO:0008961">
    <property type="term" value="F:phosphatidylglycerol-prolipoprotein diacylglyceryl transferase activity"/>
    <property type="evidence" value="ECO:0007669"/>
    <property type="project" value="UniProtKB-UniRule"/>
</dbReference>
<dbReference type="EMBL" id="LR743510">
    <property type="protein sequence ID" value="CAA2140341.1"/>
    <property type="molecule type" value="Genomic_DNA"/>
</dbReference>
<protein>
    <recommendedName>
        <fullName evidence="7">Phosphatidylglycerol--prolipoprotein diacylglyceryl transferase</fullName>
        <ecNumber evidence="7">2.5.1.145</ecNumber>
    </recommendedName>
</protein>
<feature type="transmembrane region" description="Helical" evidence="7">
    <location>
        <begin position="106"/>
        <end position="124"/>
    </location>
</feature>
<evidence type="ECO:0000256" key="7">
    <source>
        <dbReference type="HAMAP-Rule" id="MF_01147"/>
    </source>
</evidence>
<keyword evidence="5 7" id="KW-1133">Transmembrane helix</keyword>
<dbReference type="HAMAP" id="MF_01147">
    <property type="entry name" value="Lgt"/>
    <property type="match status" value="1"/>
</dbReference>
<dbReference type="NCBIfam" id="TIGR00544">
    <property type="entry name" value="lgt"/>
    <property type="match status" value="1"/>
</dbReference>
<evidence type="ECO:0000256" key="2">
    <source>
        <dbReference type="ARBA" id="ARBA00022475"/>
    </source>
</evidence>
<evidence type="ECO:0000313" key="8">
    <source>
        <dbReference type="EMBL" id="CAA2140341.1"/>
    </source>
</evidence>
<feature type="transmembrane region" description="Helical" evidence="7">
    <location>
        <begin position="213"/>
        <end position="233"/>
    </location>
</feature>
<dbReference type="AlphaFoldDB" id="A0A679JMU5"/>
<keyword evidence="6 7" id="KW-0472">Membrane</keyword>
<keyword evidence="8" id="KW-0449">Lipoprotein</keyword>
<dbReference type="GO" id="GO:0005886">
    <property type="term" value="C:plasma membrane"/>
    <property type="evidence" value="ECO:0007669"/>
    <property type="project" value="UniProtKB-SubCell"/>
</dbReference>
<proteinExistence type="inferred from homology"/>
<reference evidence="8" key="1">
    <citation type="submission" date="2019-12" db="EMBL/GenBank/DDBJ databases">
        <authorList>
            <person name="Cremers G."/>
        </authorList>
    </citation>
    <scope>NUCLEOTIDE SEQUENCE</scope>
    <source>
        <strain evidence="8">Mbul2</strain>
        <plasmid evidence="8">1</plasmid>
    </source>
</reference>
<evidence type="ECO:0000256" key="3">
    <source>
        <dbReference type="ARBA" id="ARBA00022679"/>
    </source>
</evidence>
<feature type="transmembrane region" description="Helical" evidence="7">
    <location>
        <begin position="66"/>
        <end position="86"/>
    </location>
</feature>
<evidence type="ECO:0000256" key="4">
    <source>
        <dbReference type="ARBA" id="ARBA00022692"/>
    </source>
</evidence>
<geneLocation type="plasmid" evidence="8">
    <name>1</name>
</geneLocation>
<keyword evidence="3 7" id="KW-0808">Transferase</keyword>
<dbReference type="InterPro" id="IPR001640">
    <property type="entry name" value="Lgt"/>
</dbReference>
<comment type="subcellular location">
    <subcellularLocation>
        <location evidence="7">Cell membrane</location>
        <topology evidence="7">Multi-pass membrane protein</topology>
    </subcellularLocation>
</comment>
<feature type="transmembrane region" description="Helical" evidence="7">
    <location>
        <begin position="188"/>
        <end position="206"/>
    </location>
</feature>
<dbReference type="PROSITE" id="PS01311">
    <property type="entry name" value="LGT"/>
    <property type="match status" value="1"/>
</dbReference>
<keyword evidence="8" id="KW-0614">Plasmid</keyword>
<feature type="transmembrane region" description="Helical" evidence="7">
    <location>
        <begin position="253"/>
        <end position="273"/>
    </location>
</feature>
<keyword evidence="2 7" id="KW-1003">Cell membrane</keyword>
<dbReference type="Pfam" id="PF01790">
    <property type="entry name" value="LGT"/>
    <property type="match status" value="1"/>
</dbReference>
<accession>A0A679JMU5</accession>
<dbReference type="UniPathway" id="UPA00664"/>
<comment type="catalytic activity">
    <reaction evidence="7">
        <text>L-cysteinyl-[prolipoprotein] + a 1,2-diacyl-sn-glycero-3-phospho-(1'-sn-glycerol) = an S-1,2-diacyl-sn-glyceryl-L-cysteinyl-[prolipoprotein] + sn-glycerol 1-phosphate + H(+)</text>
        <dbReference type="Rhea" id="RHEA:56712"/>
        <dbReference type="Rhea" id="RHEA-COMP:14679"/>
        <dbReference type="Rhea" id="RHEA-COMP:14680"/>
        <dbReference type="ChEBI" id="CHEBI:15378"/>
        <dbReference type="ChEBI" id="CHEBI:29950"/>
        <dbReference type="ChEBI" id="CHEBI:57685"/>
        <dbReference type="ChEBI" id="CHEBI:64716"/>
        <dbReference type="ChEBI" id="CHEBI:140658"/>
        <dbReference type="EC" id="2.5.1.145"/>
    </reaction>
</comment>
<evidence type="ECO:0000256" key="5">
    <source>
        <dbReference type="ARBA" id="ARBA00022989"/>
    </source>
</evidence>
<keyword evidence="8" id="KW-0328">Glycosyltransferase</keyword>
<sequence>MPPLLALPFPAIDPVAVAIGPITIKWYALSYIAGLVGGWFYARRLVAADRFWGVVRRPSLNDIDDLIVWVALGVVLGGRIGYVLFYNLPLYLDDPLEILAIRNGGMSFHGGFLGAVLAMVLFARSRKLSPYTLLDLAAVVVPIGLFFGRIANFVNGELWGRIAPDFAYAVVFPSGGPLARHPSQLYEAATEGALLFVVMAIAVRAFGFRKPGLLGGLFVLGYALARTFCEFFREPDRQLGYLFGTGDWRYGGITMGMLLCVPMALIGIAYIVLAARGVTQPRPEQAETVRADAA</sequence>
<dbReference type="PANTHER" id="PTHR30589:SF0">
    <property type="entry name" value="PHOSPHATIDYLGLYCEROL--PROLIPOPROTEIN DIACYLGLYCERYL TRANSFERASE"/>
    <property type="match status" value="1"/>
</dbReference>
<gene>
    <name evidence="7 8" type="primary">lgt</name>
    <name evidence="8" type="ORF">MBLL_02078</name>
</gene>
<evidence type="ECO:0000256" key="1">
    <source>
        <dbReference type="ARBA" id="ARBA00007150"/>
    </source>
</evidence>
<dbReference type="PANTHER" id="PTHR30589">
    <property type="entry name" value="PROLIPOPROTEIN DIACYLGLYCERYL TRANSFERASE"/>
    <property type="match status" value="1"/>
</dbReference>
<dbReference type="GO" id="GO:0042158">
    <property type="term" value="P:lipoprotein biosynthetic process"/>
    <property type="evidence" value="ECO:0007669"/>
    <property type="project" value="UniProtKB-UniRule"/>
</dbReference>
<dbReference type="RefSeq" id="WP_018042337.1">
    <property type="nucleotide sequence ID" value="NZ_LR743510.1"/>
</dbReference>
<organism evidence="8">
    <name type="scientific">Methylobacterium bullatum</name>
    <dbReference type="NCBI Taxonomy" id="570505"/>
    <lineage>
        <taxon>Bacteria</taxon>
        <taxon>Pseudomonadati</taxon>
        <taxon>Pseudomonadota</taxon>
        <taxon>Alphaproteobacteria</taxon>
        <taxon>Hyphomicrobiales</taxon>
        <taxon>Methylobacteriaceae</taxon>
        <taxon>Methylobacterium</taxon>
    </lineage>
</organism>